<dbReference type="EMBL" id="CM042041">
    <property type="protein sequence ID" value="KAI3713350.1"/>
    <property type="molecule type" value="Genomic_DNA"/>
</dbReference>
<sequence>MLSSTNVTYMRIYEMKCHVTHQDTKCNKITGTKNKRKKVKVIASSDGELKKVIIQAKCHYTKAIVDDIFLTFLMMLMSRLKKDSQIFLLGLWRCLKQLIKNYIPQLSGIFRAEDMIHHK</sequence>
<comment type="caution">
    <text evidence="1">The sequence shown here is derived from an EMBL/GenBank/DDBJ whole genome shotgun (WGS) entry which is preliminary data.</text>
</comment>
<name>A0ACB9AY53_9ASTR</name>
<gene>
    <name evidence="1" type="ORF">L1987_71927</name>
</gene>
<keyword evidence="2" id="KW-1185">Reference proteome</keyword>
<proteinExistence type="predicted"/>
<evidence type="ECO:0000313" key="2">
    <source>
        <dbReference type="Proteomes" id="UP001056120"/>
    </source>
</evidence>
<protein>
    <submittedName>
        <fullName evidence="1">Uncharacterized protein</fullName>
    </submittedName>
</protein>
<dbReference type="Proteomes" id="UP001056120">
    <property type="component" value="Linkage Group LG24"/>
</dbReference>
<reference evidence="2" key="1">
    <citation type="journal article" date="2022" name="Mol. Ecol. Resour.">
        <title>The genomes of chicory, endive, great burdock and yacon provide insights into Asteraceae palaeo-polyploidization history and plant inulin production.</title>
        <authorList>
            <person name="Fan W."/>
            <person name="Wang S."/>
            <person name="Wang H."/>
            <person name="Wang A."/>
            <person name="Jiang F."/>
            <person name="Liu H."/>
            <person name="Zhao H."/>
            <person name="Xu D."/>
            <person name="Zhang Y."/>
        </authorList>
    </citation>
    <scope>NUCLEOTIDE SEQUENCE [LARGE SCALE GENOMIC DNA]</scope>
    <source>
        <strain evidence="2">cv. Yunnan</strain>
    </source>
</reference>
<accession>A0ACB9AY53</accession>
<reference evidence="1 2" key="2">
    <citation type="journal article" date="2022" name="Mol. Ecol. Resour.">
        <title>The genomes of chicory, endive, great burdock and yacon provide insights into Asteraceae paleo-polyploidization history and plant inulin production.</title>
        <authorList>
            <person name="Fan W."/>
            <person name="Wang S."/>
            <person name="Wang H."/>
            <person name="Wang A."/>
            <person name="Jiang F."/>
            <person name="Liu H."/>
            <person name="Zhao H."/>
            <person name="Xu D."/>
            <person name="Zhang Y."/>
        </authorList>
    </citation>
    <scope>NUCLEOTIDE SEQUENCE [LARGE SCALE GENOMIC DNA]</scope>
    <source>
        <strain evidence="2">cv. Yunnan</strain>
        <tissue evidence="1">Leaves</tissue>
    </source>
</reference>
<evidence type="ECO:0000313" key="1">
    <source>
        <dbReference type="EMBL" id="KAI3713350.1"/>
    </source>
</evidence>
<organism evidence="1 2">
    <name type="scientific">Smallanthus sonchifolius</name>
    <dbReference type="NCBI Taxonomy" id="185202"/>
    <lineage>
        <taxon>Eukaryota</taxon>
        <taxon>Viridiplantae</taxon>
        <taxon>Streptophyta</taxon>
        <taxon>Embryophyta</taxon>
        <taxon>Tracheophyta</taxon>
        <taxon>Spermatophyta</taxon>
        <taxon>Magnoliopsida</taxon>
        <taxon>eudicotyledons</taxon>
        <taxon>Gunneridae</taxon>
        <taxon>Pentapetalae</taxon>
        <taxon>asterids</taxon>
        <taxon>campanulids</taxon>
        <taxon>Asterales</taxon>
        <taxon>Asteraceae</taxon>
        <taxon>Asteroideae</taxon>
        <taxon>Heliantheae alliance</taxon>
        <taxon>Millerieae</taxon>
        <taxon>Smallanthus</taxon>
    </lineage>
</organism>